<dbReference type="PANTHER" id="PTHR11706:SF33">
    <property type="entry name" value="NATURAL RESISTANCE-ASSOCIATED MACROPHAGE PROTEIN 2"/>
    <property type="match status" value="1"/>
</dbReference>
<evidence type="ECO:0000313" key="8">
    <source>
        <dbReference type="EMBL" id="MFC4870680.1"/>
    </source>
</evidence>
<feature type="transmembrane region" description="Helical" evidence="7">
    <location>
        <begin position="191"/>
        <end position="209"/>
    </location>
</feature>
<feature type="transmembrane region" description="Helical" evidence="7">
    <location>
        <begin position="119"/>
        <end position="143"/>
    </location>
</feature>
<evidence type="ECO:0000313" key="9">
    <source>
        <dbReference type="Proteomes" id="UP001595818"/>
    </source>
</evidence>
<dbReference type="NCBIfam" id="NF037982">
    <property type="entry name" value="Nramp_1"/>
    <property type="match status" value="1"/>
</dbReference>
<feature type="transmembrane region" description="Helical" evidence="7">
    <location>
        <begin position="12"/>
        <end position="32"/>
    </location>
</feature>
<dbReference type="PRINTS" id="PR00447">
    <property type="entry name" value="NATRESASSCMP"/>
</dbReference>
<comment type="subcellular location">
    <subcellularLocation>
        <location evidence="1">Membrane</location>
        <topology evidence="1">Multi-pass membrane protein</topology>
    </subcellularLocation>
</comment>
<evidence type="ECO:0000256" key="5">
    <source>
        <dbReference type="ARBA" id="ARBA00022989"/>
    </source>
</evidence>
<gene>
    <name evidence="8" type="ORF">ACFPFU_03210</name>
</gene>
<keyword evidence="5 7" id="KW-1133">Transmembrane helix</keyword>
<comment type="caution">
    <text evidence="8">The sequence shown here is derived from an EMBL/GenBank/DDBJ whole genome shotgun (WGS) entry which is preliminary data.</text>
</comment>
<keyword evidence="2" id="KW-0813">Transport</keyword>
<keyword evidence="6 7" id="KW-0472">Membrane</keyword>
<feature type="transmembrane region" description="Helical" evidence="7">
    <location>
        <begin position="320"/>
        <end position="337"/>
    </location>
</feature>
<proteinExistence type="predicted"/>
<evidence type="ECO:0000256" key="7">
    <source>
        <dbReference type="SAM" id="Phobius"/>
    </source>
</evidence>
<reference evidence="9" key="1">
    <citation type="journal article" date="2019" name="Int. J. Syst. Evol. Microbiol.">
        <title>The Global Catalogue of Microorganisms (GCM) 10K type strain sequencing project: providing services to taxonomists for standard genome sequencing and annotation.</title>
        <authorList>
            <consortium name="The Broad Institute Genomics Platform"/>
            <consortium name="The Broad Institute Genome Sequencing Center for Infectious Disease"/>
            <person name="Wu L."/>
            <person name="Ma J."/>
        </authorList>
    </citation>
    <scope>NUCLEOTIDE SEQUENCE [LARGE SCALE GENOMIC DNA]</scope>
    <source>
        <strain evidence="9">CGMCC 4.7466</strain>
    </source>
</reference>
<evidence type="ECO:0000256" key="3">
    <source>
        <dbReference type="ARBA" id="ARBA00022692"/>
    </source>
</evidence>
<feature type="transmembrane region" description="Helical" evidence="7">
    <location>
        <begin position="278"/>
        <end position="308"/>
    </location>
</feature>
<sequence length="409" mass="43249">MGSWKKYFGPGPIVAAAFIGPGTVTVCTLAGVNFGYELLWALGLSTVTTIVLQEMSARIGLVTQRGLAENIAATVRQGALKYLSLSLVLLAVVLGNAAYEAGNISGATMGAEMFVPISLISFGGIQVNLINLLIGILAFMLLLTGSYQKIARVLTFLVVSMSLAFLVNAFLSAPDWAALIEGFVPTVSESNIITTVALVGTTVVPYNLFLHSSLVTQRWKDISGLKYARMDTCIAVIIGGLVSMAIVVTGVKGQSLEVTRAADLAVGLEPLMGAYAKYFMAFGLFAAGLTSAMTAPLAGALVIAGCFGWSTALHSRSMKWSVSLILGLGLLFSSLGIKPVQLITIAQLANGILLPLLSAYVIWIINKKTLMGRYTNSPTVNVLTWVVWLITLGLGWLSIYKVLVSMGLI</sequence>
<protein>
    <submittedName>
        <fullName evidence="8">Nramp family divalent metal transporter</fullName>
    </submittedName>
</protein>
<keyword evidence="3 7" id="KW-0812">Transmembrane</keyword>
<organism evidence="8 9">
    <name type="scientific">Negadavirga shengliensis</name>
    <dbReference type="NCBI Taxonomy" id="1389218"/>
    <lineage>
        <taxon>Bacteria</taxon>
        <taxon>Pseudomonadati</taxon>
        <taxon>Bacteroidota</taxon>
        <taxon>Cytophagia</taxon>
        <taxon>Cytophagales</taxon>
        <taxon>Cyclobacteriaceae</taxon>
        <taxon>Negadavirga</taxon>
    </lineage>
</organism>
<evidence type="ECO:0000256" key="1">
    <source>
        <dbReference type="ARBA" id="ARBA00004141"/>
    </source>
</evidence>
<feature type="transmembrane region" description="Helical" evidence="7">
    <location>
        <begin position="230"/>
        <end position="251"/>
    </location>
</feature>
<dbReference type="Pfam" id="PF01566">
    <property type="entry name" value="Nramp"/>
    <property type="match status" value="1"/>
</dbReference>
<evidence type="ECO:0000256" key="4">
    <source>
        <dbReference type="ARBA" id="ARBA00022847"/>
    </source>
</evidence>
<evidence type="ECO:0000256" key="2">
    <source>
        <dbReference type="ARBA" id="ARBA00022448"/>
    </source>
</evidence>
<keyword evidence="4" id="KW-0769">Symport</keyword>
<feature type="transmembrane region" description="Helical" evidence="7">
    <location>
        <begin position="378"/>
        <end position="399"/>
    </location>
</feature>
<accession>A0ABV9SX74</accession>
<dbReference type="Proteomes" id="UP001595818">
    <property type="component" value="Unassembled WGS sequence"/>
</dbReference>
<dbReference type="RefSeq" id="WP_377061451.1">
    <property type="nucleotide sequence ID" value="NZ_JBHSJJ010000002.1"/>
</dbReference>
<dbReference type="EMBL" id="JBHSJJ010000002">
    <property type="protein sequence ID" value="MFC4870680.1"/>
    <property type="molecule type" value="Genomic_DNA"/>
</dbReference>
<feature type="transmembrane region" description="Helical" evidence="7">
    <location>
        <begin position="38"/>
        <end position="61"/>
    </location>
</feature>
<name>A0ABV9SX74_9BACT</name>
<evidence type="ECO:0000256" key="6">
    <source>
        <dbReference type="ARBA" id="ARBA00023136"/>
    </source>
</evidence>
<dbReference type="PANTHER" id="PTHR11706">
    <property type="entry name" value="SOLUTE CARRIER PROTEIN FAMILY 11 MEMBER"/>
    <property type="match status" value="1"/>
</dbReference>
<feature type="transmembrane region" description="Helical" evidence="7">
    <location>
        <begin position="343"/>
        <end position="366"/>
    </location>
</feature>
<feature type="transmembrane region" description="Helical" evidence="7">
    <location>
        <begin position="82"/>
        <end position="99"/>
    </location>
</feature>
<keyword evidence="9" id="KW-1185">Reference proteome</keyword>
<dbReference type="InterPro" id="IPR001046">
    <property type="entry name" value="NRAMP_fam"/>
</dbReference>
<feature type="transmembrane region" description="Helical" evidence="7">
    <location>
        <begin position="150"/>
        <end position="171"/>
    </location>
</feature>